<dbReference type="PANTHER" id="PTHR45339:SF1">
    <property type="entry name" value="HYBRID SIGNAL TRANSDUCTION HISTIDINE KINASE J"/>
    <property type="match status" value="1"/>
</dbReference>
<dbReference type="Gene3D" id="3.30.565.10">
    <property type="entry name" value="Histidine kinase-like ATPase, C-terminal domain"/>
    <property type="match status" value="1"/>
</dbReference>
<feature type="modified residue" description="4-aspartylphosphate" evidence="10">
    <location>
        <position position="1287"/>
    </location>
</feature>
<dbReference type="FunFam" id="1.10.287.130:FF:000002">
    <property type="entry name" value="Two-component osmosensing histidine kinase"/>
    <property type="match status" value="1"/>
</dbReference>
<dbReference type="CDD" id="cd17546">
    <property type="entry name" value="REC_hyHK_CKI1_RcsC-like"/>
    <property type="match status" value="1"/>
</dbReference>
<keyword evidence="9" id="KW-0902">Two-component regulatory system</keyword>
<dbReference type="InterPro" id="IPR003661">
    <property type="entry name" value="HisK_dim/P_dom"/>
</dbReference>
<feature type="domain" description="HAMP" evidence="14">
    <location>
        <begin position="519"/>
        <end position="571"/>
    </location>
</feature>
<proteinExistence type="predicted"/>
<feature type="region of interest" description="Disordered" evidence="11">
    <location>
        <begin position="48"/>
        <end position="80"/>
    </location>
</feature>
<dbReference type="SUPFAM" id="SSF58104">
    <property type="entry name" value="Methyl-accepting chemotaxis protein (MCP) signaling domain"/>
    <property type="match status" value="3"/>
</dbReference>
<dbReference type="FunFam" id="1.20.120.1530:FF:000006">
    <property type="entry name" value="Atypical/HisK protein kinase"/>
    <property type="match status" value="1"/>
</dbReference>
<feature type="domain" description="Histidine kinase" evidence="12">
    <location>
        <begin position="869"/>
        <end position="1092"/>
    </location>
</feature>
<keyword evidence="7" id="KW-0418">Kinase</keyword>
<feature type="domain" description="HAMP" evidence="14">
    <location>
        <begin position="795"/>
        <end position="847"/>
    </location>
</feature>
<dbReference type="EC" id="2.7.13.3" evidence="2"/>
<dbReference type="SUPFAM" id="SSF47384">
    <property type="entry name" value="Homodimeric domain of signal transducing histidine kinase"/>
    <property type="match status" value="1"/>
</dbReference>
<evidence type="ECO:0000256" key="7">
    <source>
        <dbReference type="ARBA" id="ARBA00022777"/>
    </source>
</evidence>
<evidence type="ECO:0000259" key="13">
    <source>
        <dbReference type="PROSITE" id="PS50110"/>
    </source>
</evidence>
<dbReference type="GO" id="GO:0016020">
    <property type="term" value="C:membrane"/>
    <property type="evidence" value="ECO:0007669"/>
    <property type="project" value="InterPro"/>
</dbReference>
<reference evidence="15 16" key="1">
    <citation type="journal article" date="2018" name="Mol. Biol. Evol.">
        <title>Broad Genomic Sampling Reveals a Smut Pathogenic Ancestry of the Fungal Clade Ustilaginomycotina.</title>
        <authorList>
            <person name="Kijpornyongpan T."/>
            <person name="Mondo S.J."/>
            <person name="Barry K."/>
            <person name="Sandor L."/>
            <person name="Lee J."/>
            <person name="Lipzen A."/>
            <person name="Pangilinan J."/>
            <person name="LaButti K."/>
            <person name="Hainaut M."/>
            <person name="Henrissat B."/>
            <person name="Grigoriev I.V."/>
            <person name="Spatafora J.W."/>
            <person name="Aime M.C."/>
        </authorList>
    </citation>
    <scope>NUCLEOTIDE SEQUENCE [LARGE SCALE GENOMIC DNA]</scope>
    <source>
        <strain evidence="15 16">MCA 5214</strain>
    </source>
</reference>
<feature type="domain" description="Response regulatory" evidence="13">
    <location>
        <begin position="1238"/>
        <end position="1357"/>
    </location>
</feature>
<dbReference type="Pfam" id="PF00672">
    <property type="entry name" value="HAMP"/>
    <property type="match status" value="3"/>
</dbReference>
<dbReference type="Pfam" id="PF00512">
    <property type="entry name" value="HisKA"/>
    <property type="match status" value="1"/>
</dbReference>
<dbReference type="InterPro" id="IPR036890">
    <property type="entry name" value="HATPase_C_sf"/>
</dbReference>
<feature type="compositionally biased region" description="Low complexity" evidence="11">
    <location>
        <begin position="1373"/>
        <end position="1383"/>
    </location>
</feature>
<dbReference type="GO" id="GO:0071474">
    <property type="term" value="P:cellular hyperosmotic response"/>
    <property type="evidence" value="ECO:0007669"/>
    <property type="project" value="TreeGrafter"/>
</dbReference>
<dbReference type="EMBL" id="KZ819666">
    <property type="protein sequence ID" value="PWN28179.1"/>
    <property type="molecule type" value="Genomic_DNA"/>
</dbReference>
<organism evidence="15 16">
    <name type="scientific">Jaminaea rosea</name>
    <dbReference type="NCBI Taxonomy" id="1569628"/>
    <lineage>
        <taxon>Eukaryota</taxon>
        <taxon>Fungi</taxon>
        <taxon>Dikarya</taxon>
        <taxon>Basidiomycota</taxon>
        <taxon>Ustilaginomycotina</taxon>
        <taxon>Exobasidiomycetes</taxon>
        <taxon>Microstromatales</taxon>
        <taxon>Microstromatales incertae sedis</taxon>
        <taxon>Jaminaea</taxon>
    </lineage>
</organism>
<dbReference type="SUPFAM" id="SSF55874">
    <property type="entry name" value="ATPase domain of HSP90 chaperone/DNA topoisomerase II/histidine kinase"/>
    <property type="match status" value="1"/>
</dbReference>
<evidence type="ECO:0000256" key="2">
    <source>
        <dbReference type="ARBA" id="ARBA00012438"/>
    </source>
</evidence>
<dbReference type="FunFam" id="1.20.120.1530:FF:000002">
    <property type="entry name" value="Two-component osmosensing histidine kinase"/>
    <property type="match status" value="2"/>
</dbReference>
<feature type="domain" description="HAMP" evidence="14">
    <location>
        <begin position="703"/>
        <end position="755"/>
    </location>
</feature>
<keyword evidence="8" id="KW-0067">ATP-binding</keyword>
<feature type="compositionally biased region" description="Low complexity" evidence="11">
    <location>
        <begin position="65"/>
        <end position="80"/>
    </location>
</feature>
<evidence type="ECO:0000256" key="9">
    <source>
        <dbReference type="ARBA" id="ARBA00023012"/>
    </source>
</evidence>
<dbReference type="CDD" id="cd06225">
    <property type="entry name" value="HAMP"/>
    <property type="match status" value="5"/>
</dbReference>
<evidence type="ECO:0000313" key="16">
    <source>
        <dbReference type="Proteomes" id="UP000245884"/>
    </source>
</evidence>
<feature type="region of interest" description="Disordered" evidence="11">
    <location>
        <begin position="126"/>
        <end position="174"/>
    </location>
</feature>
<dbReference type="SMART" id="SM00304">
    <property type="entry name" value="HAMP"/>
    <property type="match status" value="7"/>
</dbReference>
<evidence type="ECO:0000256" key="1">
    <source>
        <dbReference type="ARBA" id="ARBA00000085"/>
    </source>
</evidence>
<dbReference type="Proteomes" id="UP000245884">
    <property type="component" value="Unassembled WGS sequence"/>
</dbReference>
<dbReference type="FunFam" id="1.20.120.1530:FF:000003">
    <property type="entry name" value="Atypical/HisK protein kinase"/>
    <property type="match status" value="1"/>
</dbReference>
<dbReference type="PROSITE" id="PS50885">
    <property type="entry name" value="HAMP"/>
    <property type="match status" value="7"/>
</dbReference>
<evidence type="ECO:0000259" key="12">
    <source>
        <dbReference type="PROSITE" id="PS50109"/>
    </source>
</evidence>
<dbReference type="Gene3D" id="1.10.287.950">
    <property type="entry name" value="Methyl-accepting chemotaxis protein"/>
    <property type="match status" value="1"/>
</dbReference>
<evidence type="ECO:0000256" key="10">
    <source>
        <dbReference type="PROSITE-ProRule" id="PRU00169"/>
    </source>
</evidence>
<dbReference type="InterPro" id="IPR003594">
    <property type="entry name" value="HATPase_dom"/>
</dbReference>
<dbReference type="Pfam" id="PF18947">
    <property type="entry name" value="HAMP_2"/>
    <property type="match status" value="2"/>
</dbReference>
<evidence type="ECO:0000256" key="4">
    <source>
        <dbReference type="ARBA" id="ARBA00022679"/>
    </source>
</evidence>
<dbReference type="InterPro" id="IPR001789">
    <property type="entry name" value="Sig_transdc_resp-reg_receiver"/>
</dbReference>
<dbReference type="PROSITE" id="PS50110">
    <property type="entry name" value="RESPONSE_REGULATORY"/>
    <property type="match status" value="1"/>
</dbReference>
<keyword evidence="5" id="KW-0677">Repeat</keyword>
<feature type="compositionally biased region" description="Low complexity" evidence="11">
    <location>
        <begin position="162"/>
        <end position="171"/>
    </location>
</feature>
<dbReference type="OrthoDB" id="10266508at2759"/>
<dbReference type="SMART" id="SM00388">
    <property type="entry name" value="HisKA"/>
    <property type="match status" value="1"/>
</dbReference>
<accession>A0A316US97</accession>
<evidence type="ECO:0000256" key="11">
    <source>
        <dbReference type="SAM" id="MobiDB-lite"/>
    </source>
</evidence>
<dbReference type="Pfam" id="PF02518">
    <property type="entry name" value="HATPase_c"/>
    <property type="match status" value="1"/>
</dbReference>
<dbReference type="STRING" id="1569628.A0A316US97"/>
<gene>
    <name evidence="15" type="ORF">BDZ90DRAFT_274487</name>
</gene>
<dbReference type="SMART" id="SM00448">
    <property type="entry name" value="REC"/>
    <property type="match status" value="1"/>
</dbReference>
<feature type="domain" description="HAMP" evidence="14">
    <location>
        <begin position="427"/>
        <end position="479"/>
    </location>
</feature>
<dbReference type="InterPro" id="IPR036097">
    <property type="entry name" value="HisK_dim/P_sf"/>
</dbReference>
<keyword evidence="16" id="KW-1185">Reference proteome</keyword>
<dbReference type="InterPro" id="IPR004358">
    <property type="entry name" value="Sig_transdc_His_kin-like_C"/>
</dbReference>
<evidence type="ECO:0000256" key="6">
    <source>
        <dbReference type="ARBA" id="ARBA00022741"/>
    </source>
</evidence>
<dbReference type="PANTHER" id="PTHR45339">
    <property type="entry name" value="HYBRID SIGNAL TRANSDUCTION HISTIDINE KINASE J"/>
    <property type="match status" value="1"/>
</dbReference>
<sequence length="1414" mass="152100">MAAVAMPSSNEDLSRQTSSPLPHDAALMPGNFIDHLYLITGSILKTTPPKSLQSAYGSPLNGHEAAGSSSDGSSSSSASSVVTLPLPRYHFEGGNEKTAEIEANIGTLVERLWRAENQLEMIAQSHPNALTNKGPAESSAPRPIPSRGQEGGAKRESDEYEAPAGAAATSANSERRSSFAKFPYPISQDHPQSSSFPLSYPLGMGSDGPVLLASSTADPESAVGAFERYSDESGLSAQDELRLLKAQVQDIARVCKAVAFGDLSQHITVPVQGHVMVELKDIINQMVDRLSVFATEVTRVSLEVGTEGRLGGQVEVEGVEGRWKELKDVVNRLAANLTTQVRGVATVTKAVARGDLSKKIEVEANGEVLELKLTINVMVDQLRHFANEVTRVSREVGSQGMLGGQADVPGVEGVWKELTINVNRMCSNLTEQVRSISVVTTAVAKGDLTRTIDISAEGEMLQLKDTVNSMVGQLRVFASEVVRMSMEVGTYGKLGGQAVVPNVEGTWKDLTENVNKMADNLTSQVREIARVTKCVAEGVLTEFINVDVKGEILDLKMTVNNMVRQLKRLSDEIIRVSVEVGTEGRLGGQANVDDVKGQWQVLTQRVNMMASNLTTQVREIATVTTAVARGDLSKTINVEVNGEFLDLKATVNNMVESLRTFSTEVTRVAKEVGTEGKLGGKATVLGVGGTWKDLTESVNTMAANLTLQVRSIAEATTAVARGDLTKKVTISVSGEILDLVDTINNMIDQLSFFASEVTRVAREVGTQGKLGVQAQKKDIRGKWAEITDNVNIMANNLTSQVRAFAQITAAATDGDFSRFVTVEASGEMDSLKTKINQMVYSLRDSIQKNTAAKEAAELANRSKSEFLANMSHEIRTPMNGIIGMTALTLETELSRSQRENLVTVSTLAGNLLAIIDDILDISKIEAGRMNIEEIPFSLRGIVFSVLKTLSVRATQKKLNLMYEVAADCPDPLIGDALRLKQIITNLIGNAVKFTEAGGRVALKCSLAKLISPTEAMLEFCASDSGIGIKQDKLDVIFDTFCQADGSTTRKYGGTGLGLSISRRLVNLMGGDLWVRSNYGHGSDFFFTMVVKIDQISPELVMEKLRPFAGRNIFWLDTLRDTTGVEQMLLSLGLRPITVHSVEEAAERTKGIMPRIDAIIADTLSVVEDLRTIEHLRYIPINLVSPTMLTLNLTYCLDHGISSYINTPATVADLHYALLPSLESSAATPSEANNSEVYDILLCEDNRVNVVIAMRMLEREGHKVSTVSDGKQAVDAVTTGKFDVVLMDVSMPVMSGIEATKCIRTFEESQGVPRTPIIALTAHAMKGDKERCLASGMDEYCSKPLRKLDLLTAIRQVTMHKRNALISSGGGGTTSSTASALAGLSPRQQQTAAAAAAAAQAAALRAQGGGPTGST</sequence>
<dbReference type="PRINTS" id="PR00344">
    <property type="entry name" value="BCTRLSENSOR"/>
</dbReference>
<evidence type="ECO:0000256" key="5">
    <source>
        <dbReference type="ARBA" id="ARBA00022737"/>
    </source>
</evidence>
<dbReference type="RefSeq" id="XP_025362791.1">
    <property type="nucleotide sequence ID" value="XM_025508842.1"/>
</dbReference>
<dbReference type="Pfam" id="PF00072">
    <property type="entry name" value="Response_reg"/>
    <property type="match status" value="1"/>
</dbReference>
<keyword evidence="3 10" id="KW-0597">Phosphoprotein</keyword>
<comment type="catalytic activity">
    <reaction evidence="1">
        <text>ATP + protein L-histidine = ADP + protein N-phospho-L-histidine.</text>
        <dbReference type="EC" id="2.7.13.3"/>
    </reaction>
</comment>
<evidence type="ECO:0000313" key="15">
    <source>
        <dbReference type="EMBL" id="PWN28179.1"/>
    </source>
</evidence>
<feature type="compositionally biased region" description="Polar residues" evidence="11">
    <location>
        <begin position="7"/>
        <end position="20"/>
    </location>
</feature>
<dbReference type="GO" id="GO:0000155">
    <property type="term" value="F:phosphorelay sensor kinase activity"/>
    <property type="evidence" value="ECO:0007669"/>
    <property type="project" value="InterPro"/>
</dbReference>
<feature type="domain" description="HAMP" evidence="14">
    <location>
        <begin position="335"/>
        <end position="387"/>
    </location>
</feature>
<evidence type="ECO:0000256" key="8">
    <source>
        <dbReference type="ARBA" id="ARBA00022840"/>
    </source>
</evidence>
<dbReference type="InterPro" id="IPR003660">
    <property type="entry name" value="HAMP_dom"/>
</dbReference>
<protein>
    <recommendedName>
        <fullName evidence="2">histidine kinase</fullName>
        <ecNumber evidence="2">2.7.13.3</ecNumber>
    </recommendedName>
</protein>
<dbReference type="Gene3D" id="3.40.50.2300">
    <property type="match status" value="1"/>
</dbReference>
<dbReference type="InterPro" id="IPR005467">
    <property type="entry name" value="His_kinase_dom"/>
</dbReference>
<dbReference type="InterPro" id="IPR011006">
    <property type="entry name" value="CheY-like_superfamily"/>
</dbReference>
<dbReference type="FunFam" id="3.30.565.10:FF:000010">
    <property type="entry name" value="Sensor histidine kinase RcsC"/>
    <property type="match status" value="1"/>
</dbReference>
<keyword evidence="6" id="KW-0547">Nucleotide-binding</keyword>
<keyword evidence="4" id="KW-0808">Transferase</keyword>
<dbReference type="CDD" id="cd16922">
    <property type="entry name" value="HATPase_EvgS-ArcB-TorS-like"/>
    <property type="match status" value="1"/>
</dbReference>
<dbReference type="Gene3D" id="1.20.120.1530">
    <property type="match status" value="3"/>
</dbReference>
<dbReference type="Gene3D" id="1.10.287.130">
    <property type="match status" value="1"/>
</dbReference>
<dbReference type="PROSITE" id="PS50109">
    <property type="entry name" value="HIS_KIN"/>
    <property type="match status" value="1"/>
</dbReference>
<feature type="domain" description="HAMP" evidence="14">
    <location>
        <begin position="242"/>
        <end position="295"/>
    </location>
</feature>
<evidence type="ECO:0000259" key="14">
    <source>
        <dbReference type="PROSITE" id="PS50885"/>
    </source>
</evidence>
<feature type="domain" description="HAMP" evidence="14">
    <location>
        <begin position="611"/>
        <end position="663"/>
    </location>
</feature>
<feature type="region of interest" description="Disordered" evidence="11">
    <location>
        <begin position="1364"/>
        <end position="1383"/>
    </location>
</feature>
<dbReference type="SUPFAM" id="SSF52172">
    <property type="entry name" value="CheY-like"/>
    <property type="match status" value="2"/>
</dbReference>
<feature type="region of interest" description="Disordered" evidence="11">
    <location>
        <begin position="1"/>
        <end position="21"/>
    </location>
</feature>
<dbReference type="SMART" id="SM00387">
    <property type="entry name" value="HATPase_c"/>
    <property type="match status" value="1"/>
</dbReference>
<dbReference type="CDD" id="cd00082">
    <property type="entry name" value="HisKA"/>
    <property type="match status" value="1"/>
</dbReference>
<dbReference type="GeneID" id="37030665"/>
<dbReference type="GO" id="GO:0005524">
    <property type="term" value="F:ATP binding"/>
    <property type="evidence" value="ECO:0007669"/>
    <property type="project" value="UniProtKB-KW"/>
</dbReference>
<name>A0A316US97_9BASI</name>
<evidence type="ECO:0000256" key="3">
    <source>
        <dbReference type="ARBA" id="ARBA00022553"/>
    </source>
</evidence>